<evidence type="ECO:0000313" key="2">
    <source>
        <dbReference type="Proteomes" id="UP001196068"/>
    </source>
</evidence>
<proteinExistence type="predicted"/>
<gene>
    <name evidence="1" type="ORF">GXW79_18185</name>
</gene>
<dbReference type="EMBL" id="JAAEDH010000025">
    <property type="protein sequence ID" value="MBR0657011.1"/>
    <property type="molecule type" value="Genomic_DNA"/>
</dbReference>
<dbReference type="RefSeq" id="WP_211875879.1">
    <property type="nucleotide sequence ID" value="NZ_JAAEDH010000025.1"/>
</dbReference>
<dbReference type="SUPFAM" id="SSF52540">
    <property type="entry name" value="P-loop containing nucleoside triphosphate hydrolases"/>
    <property type="match status" value="1"/>
</dbReference>
<dbReference type="PANTHER" id="PTHR30050:SF5">
    <property type="entry name" value="DNAA REGULATORY INACTIVATOR HDA"/>
    <property type="match status" value="1"/>
</dbReference>
<dbReference type="GO" id="GO:0005886">
    <property type="term" value="C:plasma membrane"/>
    <property type="evidence" value="ECO:0007669"/>
    <property type="project" value="TreeGrafter"/>
</dbReference>
<dbReference type="Proteomes" id="UP001196068">
    <property type="component" value="Unassembled WGS sequence"/>
</dbReference>
<dbReference type="GO" id="GO:0006270">
    <property type="term" value="P:DNA replication initiation"/>
    <property type="evidence" value="ECO:0007669"/>
    <property type="project" value="TreeGrafter"/>
</dbReference>
<dbReference type="InterPro" id="IPR027417">
    <property type="entry name" value="P-loop_NTPase"/>
</dbReference>
<reference evidence="1" key="1">
    <citation type="submission" date="2020-01" db="EMBL/GenBank/DDBJ databases">
        <authorList>
            <person name="Rat A."/>
        </authorList>
    </citation>
    <scope>NUCLEOTIDE SEQUENCE</scope>
    <source>
        <strain evidence="1">LMG 28251</strain>
    </source>
</reference>
<reference evidence="1" key="2">
    <citation type="journal article" date="2021" name="Syst. Appl. Microbiol.">
        <title>Roseomonas hellenica sp. nov., isolated from roots of wild-growing Alkanna tinctoria.</title>
        <authorList>
            <person name="Rat A."/>
            <person name="Naranjo H.D."/>
            <person name="Lebbe L."/>
            <person name="Cnockaert M."/>
            <person name="Krigas N."/>
            <person name="Grigoriadou K."/>
            <person name="Maloupa E."/>
            <person name="Willems A."/>
        </authorList>
    </citation>
    <scope>NUCLEOTIDE SEQUENCE</scope>
    <source>
        <strain evidence="1">LMG 28251</strain>
    </source>
</reference>
<sequence>MTRQASGRQLTLALPPTPSRARADLVEDASNREALAWLDRPDSWPSGRFCVFGPPGVGKSHMLAAIAGERGWARAEATTLRGLPEVSGVGLVLDDADCVEDEAALFHLINLCGERAVTLLMAGRTAPARWTVALPDLASRLRATAAAGIGAPSDALLEALLAKLFADRQVLVAADLQGWLLRLLPRSAAALGEAVARIDRLALAEGGAVTRPLVRRALSGCQGFPATDEALEESTADASRDDPPLL</sequence>
<dbReference type="PANTHER" id="PTHR30050">
    <property type="entry name" value="CHROMOSOMAL REPLICATION INITIATOR PROTEIN DNAA"/>
    <property type="match status" value="1"/>
</dbReference>
<name>A0AAF1KN04_9PROT</name>
<organism evidence="1 2">
    <name type="scientific">Plastoroseomonas arctica</name>
    <dbReference type="NCBI Taxonomy" id="1509237"/>
    <lineage>
        <taxon>Bacteria</taxon>
        <taxon>Pseudomonadati</taxon>
        <taxon>Pseudomonadota</taxon>
        <taxon>Alphaproteobacteria</taxon>
        <taxon>Acetobacterales</taxon>
        <taxon>Acetobacteraceae</taxon>
        <taxon>Plastoroseomonas</taxon>
    </lineage>
</organism>
<dbReference type="Gene3D" id="3.40.50.300">
    <property type="entry name" value="P-loop containing nucleotide triphosphate hydrolases"/>
    <property type="match status" value="1"/>
</dbReference>
<dbReference type="Gene3D" id="1.10.8.60">
    <property type="match status" value="1"/>
</dbReference>
<evidence type="ECO:0008006" key="3">
    <source>
        <dbReference type="Google" id="ProtNLM"/>
    </source>
</evidence>
<keyword evidence="2" id="KW-1185">Reference proteome</keyword>
<accession>A0AAF1KN04</accession>
<dbReference type="GO" id="GO:0003688">
    <property type="term" value="F:DNA replication origin binding"/>
    <property type="evidence" value="ECO:0007669"/>
    <property type="project" value="TreeGrafter"/>
</dbReference>
<dbReference type="AlphaFoldDB" id="A0AAF1KN04"/>
<evidence type="ECO:0000313" key="1">
    <source>
        <dbReference type="EMBL" id="MBR0657011.1"/>
    </source>
</evidence>
<protein>
    <recommendedName>
        <fullName evidence="3">Chromosomal replication initiator protein DnaA domain-containing protein</fullName>
    </recommendedName>
</protein>
<comment type="caution">
    <text evidence="1">The sequence shown here is derived from an EMBL/GenBank/DDBJ whole genome shotgun (WGS) entry which is preliminary data.</text>
</comment>